<dbReference type="GO" id="GO:0008236">
    <property type="term" value="F:serine-type peptidase activity"/>
    <property type="evidence" value="ECO:0007669"/>
    <property type="project" value="InterPro"/>
</dbReference>
<dbReference type="Gene3D" id="3.40.50.1820">
    <property type="entry name" value="alpha/beta hydrolase"/>
    <property type="match status" value="1"/>
</dbReference>
<proteinExistence type="predicted"/>
<dbReference type="EMBL" id="MU007062">
    <property type="protein sequence ID" value="KAF2427163.1"/>
    <property type="molecule type" value="Genomic_DNA"/>
</dbReference>
<dbReference type="InterPro" id="IPR029058">
    <property type="entry name" value="AB_hydrolase_fold"/>
</dbReference>
<dbReference type="AlphaFoldDB" id="A0A9P4NLC9"/>
<comment type="caution">
    <text evidence="3">The sequence shown here is derived from an EMBL/GenBank/DDBJ whole genome shotgun (WGS) entry which is preliminary data.</text>
</comment>
<sequence length="894" mass="98333">MFFSWTFAVQLLEALHIRRRDIAPITDQYAFHSMDTPAITFSKTWDLLGLFQIGTREAAWGADPLEFYGGFPNLKPNTTAKFKSSLAPNATVTWSTTSTKSVQTTNSSGAKTSLSVNFTNIDWTFLQTVYGWSALQYQAWARGEIFVNAEKEQTVNLYTDRVIEFAVDGKRYFGGDFYGFRKAPLVLWLSPGRHVIDVRLVRDVRSMGGIGVPSIDVDLEVKIVSSGLEVTSDKVLVSDVVGNRLASPSGSVSVRNNGKDWVEVFGTSDPSMDGDGSVRVNLDSQRPKTVAPGQTRPIVFKMATSGLNATGPIPDTPVTLYYRSKGTNQSQTLTFPLSLQRKSTYEPHRVTHKHPGGIVSYAILRPPSTNATCKGDSAPVFLQFHGAGVEADNGIVAHSLDPLPDLCAWVLYPTGVTPWSSDDWHNWGFADVEAAIASIPEWITATGWKGIGVDTDKWFISGHSNGGQGSWYALTHRPDKIFAAAPVSGYLSIQQYVPYQFWRTMDPRRRAIIEGAGNSYRHELLSANAKRIPIYQQHGGADDNVPTYHSRLMNQLLFEAGTSAEFSELPGKGHWWEGVMTTEGLSRFYQEQLKNSKVEPENLTEFEIAVGNPGDMGSKSGVQVLYLEDPGLIGRVRVSVNGSFAVLKTANVLAFEIDNAKRGLKNAKVDGQEVKIDSAGQVQFFKDEKGHWTSGSPPSNLRHRNQLGGADAILRSNGSFRITYDSPEIYHIALQISRNLQNYFYADAEITEITSILDDSFPGNVIRVTLAESVPDPVGDYPSFPIRISKSRVLVRRQGNLETHGSNDDDVGALFVRPLGEKSTELVVWGRSLKGLEQAARLTPLTTGMGVPDFVLLDGRSRWMGAEGTSLGFFDANWNITPSSVMGWSGEPSM</sequence>
<dbReference type="PANTHER" id="PTHR43037">
    <property type="entry name" value="UNNAMED PRODUCT-RELATED"/>
    <property type="match status" value="1"/>
</dbReference>
<accession>A0A9P4NLC9</accession>
<dbReference type="Proteomes" id="UP000800235">
    <property type="component" value="Unassembled WGS sequence"/>
</dbReference>
<dbReference type="InterPro" id="IPR050955">
    <property type="entry name" value="Plant_Biomass_Hydrol_Est"/>
</dbReference>
<reference evidence="3" key="1">
    <citation type="journal article" date="2020" name="Stud. Mycol.">
        <title>101 Dothideomycetes genomes: a test case for predicting lifestyles and emergence of pathogens.</title>
        <authorList>
            <person name="Haridas S."/>
            <person name="Albert R."/>
            <person name="Binder M."/>
            <person name="Bloem J."/>
            <person name="Labutti K."/>
            <person name="Salamov A."/>
            <person name="Andreopoulos B."/>
            <person name="Baker S."/>
            <person name="Barry K."/>
            <person name="Bills G."/>
            <person name="Bluhm B."/>
            <person name="Cannon C."/>
            <person name="Castanera R."/>
            <person name="Culley D."/>
            <person name="Daum C."/>
            <person name="Ezra D."/>
            <person name="Gonzalez J."/>
            <person name="Henrissat B."/>
            <person name="Kuo A."/>
            <person name="Liang C."/>
            <person name="Lipzen A."/>
            <person name="Lutzoni F."/>
            <person name="Magnuson J."/>
            <person name="Mondo S."/>
            <person name="Nolan M."/>
            <person name="Ohm R."/>
            <person name="Pangilinan J."/>
            <person name="Park H.-J."/>
            <person name="Ramirez L."/>
            <person name="Alfaro M."/>
            <person name="Sun H."/>
            <person name="Tritt A."/>
            <person name="Yoshinaga Y."/>
            <person name="Zwiers L.-H."/>
            <person name="Turgeon B."/>
            <person name="Goodwin S."/>
            <person name="Spatafora J."/>
            <person name="Crous P."/>
            <person name="Grigoriev I."/>
        </authorList>
    </citation>
    <scope>NUCLEOTIDE SEQUENCE</scope>
    <source>
        <strain evidence="3">CBS 130266</strain>
    </source>
</reference>
<dbReference type="PANTHER" id="PTHR43037:SF4">
    <property type="entry name" value="PEPTIDASE S9 PROLYL OLIGOPEPTIDASE CATALYTIC DOMAIN-CONTAINING PROTEIN"/>
    <property type="match status" value="1"/>
</dbReference>
<evidence type="ECO:0000313" key="4">
    <source>
        <dbReference type="Proteomes" id="UP000800235"/>
    </source>
</evidence>
<gene>
    <name evidence="3" type="ORF">EJ08DRAFT_689074</name>
</gene>
<keyword evidence="4" id="KW-1185">Reference proteome</keyword>
<organism evidence="3 4">
    <name type="scientific">Tothia fuscella</name>
    <dbReference type="NCBI Taxonomy" id="1048955"/>
    <lineage>
        <taxon>Eukaryota</taxon>
        <taxon>Fungi</taxon>
        <taxon>Dikarya</taxon>
        <taxon>Ascomycota</taxon>
        <taxon>Pezizomycotina</taxon>
        <taxon>Dothideomycetes</taxon>
        <taxon>Pleosporomycetidae</taxon>
        <taxon>Venturiales</taxon>
        <taxon>Cylindrosympodiaceae</taxon>
        <taxon>Tothia</taxon>
    </lineage>
</organism>
<evidence type="ECO:0000256" key="1">
    <source>
        <dbReference type="ARBA" id="ARBA00022729"/>
    </source>
</evidence>
<keyword evidence="1" id="KW-0732">Signal</keyword>
<protein>
    <recommendedName>
        <fullName evidence="2">Peptidase S9 prolyl oligopeptidase catalytic domain-containing protein</fullName>
    </recommendedName>
</protein>
<dbReference type="SUPFAM" id="SSF53474">
    <property type="entry name" value="alpha/beta-Hydrolases"/>
    <property type="match status" value="1"/>
</dbReference>
<feature type="domain" description="Peptidase S9 prolyl oligopeptidase catalytic" evidence="2">
    <location>
        <begin position="449"/>
        <end position="577"/>
    </location>
</feature>
<evidence type="ECO:0000313" key="3">
    <source>
        <dbReference type="EMBL" id="KAF2427163.1"/>
    </source>
</evidence>
<dbReference type="OrthoDB" id="449091at2759"/>
<evidence type="ECO:0000259" key="2">
    <source>
        <dbReference type="Pfam" id="PF00326"/>
    </source>
</evidence>
<dbReference type="InterPro" id="IPR001375">
    <property type="entry name" value="Peptidase_S9_cat"/>
</dbReference>
<name>A0A9P4NLC9_9PEZI</name>
<dbReference type="GO" id="GO:0006508">
    <property type="term" value="P:proteolysis"/>
    <property type="evidence" value="ECO:0007669"/>
    <property type="project" value="InterPro"/>
</dbReference>
<dbReference type="Pfam" id="PF00326">
    <property type="entry name" value="Peptidase_S9"/>
    <property type="match status" value="1"/>
</dbReference>